<dbReference type="AlphaFoldDB" id="A0A5C5VH67"/>
<comment type="caution">
    <text evidence="1">The sequence shown here is derived from an EMBL/GenBank/DDBJ whole genome shotgun (WGS) entry which is preliminary data.</text>
</comment>
<name>A0A5C5VH67_9BACT</name>
<reference evidence="1 2" key="1">
    <citation type="submission" date="2019-02" db="EMBL/GenBank/DDBJ databases">
        <title>Deep-cultivation of Planctomycetes and their phenomic and genomic characterization uncovers novel biology.</title>
        <authorList>
            <person name="Wiegand S."/>
            <person name="Jogler M."/>
            <person name="Boedeker C."/>
            <person name="Pinto D."/>
            <person name="Vollmers J."/>
            <person name="Rivas-Marin E."/>
            <person name="Kohn T."/>
            <person name="Peeters S.H."/>
            <person name="Heuer A."/>
            <person name="Rast P."/>
            <person name="Oberbeckmann S."/>
            <person name="Bunk B."/>
            <person name="Jeske O."/>
            <person name="Meyerdierks A."/>
            <person name="Storesund J.E."/>
            <person name="Kallscheuer N."/>
            <person name="Luecker S."/>
            <person name="Lage O.M."/>
            <person name="Pohl T."/>
            <person name="Merkel B.J."/>
            <person name="Hornburger P."/>
            <person name="Mueller R.-W."/>
            <person name="Bruemmer F."/>
            <person name="Labrenz M."/>
            <person name="Spormann A.M."/>
            <person name="Op Den Camp H."/>
            <person name="Overmann J."/>
            <person name="Amann R."/>
            <person name="Jetten M.S.M."/>
            <person name="Mascher T."/>
            <person name="Medema M.H."/>
            <person name="Devos D.P."/>
            <person name="Kaster A.-K."/>
            <person name="Ovreas L."/>
            <person name="Rohde M."/>
            <person name="Galperin M.Y."/>
            <person name="Jogler C."/>
        </authorList>
    </citation>
    <scope>NUCLEOTIDE SEQUENCE [LARGE SCALE GENOMIC DNA]</scope>
    <source>
        <strain evidence="1 2">KOR34</strain>
    </source>
</reference>
<sequence length="91" mass="10344">MDEDVRSADLFTTVRDFVHTTLCSRDNLRADCFQLSHRSLQRAGQVCGWHFCLHGPRQLQLTAIWEMDSHTVLFYGSQGERFLTAAVPCAA</sequence>
<keyword evidence="2" id="KW-1185">Reference proteome</keyword>
<evidence type="ECO:0000313" key="2">
    <source>
        <dbReference type="Proteomes" id="UP000316714"/>
    </source>
</evidence>
<organism evidence="1 2">
    <name type="scientific">Posidoniimonas corsicana</name>
    <dbReference type="NCBI Taxonomy" id="1938618"/>
    <lineage>
        <taxon>Bacteria</taxon>
        <taxon>Pseudomonadati</taxon>
        <taxon>Planctomycetota</taxon>
        <taxon>Planctomycetia</taxon>
        <taxon>Pirellulales</taxon>
        <taxon>Lacipirellulaceae</taxon>
        <taxon>Posidoniimonas</taxon>
    </lineage>
</organism>
<proteinExistence type="predicted"/>
<dbReference type="OrthoDB" id="277143at2"/>
<protein>
    <submittedName>
        <fullName evidence="1">Uncharacterized protein</fullName>
    </submittedName>
</protein>
<dbReference type="Proteomes" id="UP000316714">
    <property type="component" value="Unassembled WGS sequence"/>
</dbReference>
<accession>A0A5C5VH67</accession>
<evidence type="ECO:0000313" key="1">
    <source>
        <dbReference type="EMBL" id="TWT37333.1"/>
    </source>
</evidence>
<gene>
    <name evidence="1" type="ORF">KOR34_22810</name>
</gene>
<dbReference type="EMBL" id="SIHJ01000001">
    <property type="protein sequence ID" value="TWT37333.1"/>
    <property type="molecule type" value="Genomic_DNA"/>
</dbReference>